<dbReference type="AlphaFoldDB" id="A0A9N8QT65"/>
<dbReference type="PANTHER" id="PTHR34203:SF15">
    <property type="entry name" value="SLL1173 PROTEIN"/>
    <property type="match status" value="1"/>
</dbReference>
<reference evidence="2" key="1">
    <citation type="submission" date="2020-12" db="EMBL/GenBank/DDBJ databases">
        <authorList>
            <person name="Rodrigo-Torres L."/>
            <person name="Arahal R. D."/>
            <person name="Lucena T."/>
        </authorList>
    </citation>
    <scope>NUCLEOTIDE SEQUENCE</scope>
    <source>
        <strain evidence="2">CECT 9390</strain>
    </source>
</reference>
<dbReference type="Gene3D" id="3.40.50.150">
    <property type="entry name" value="Vaccinia Virus protein VP39"/>
    <property type="match status" value="1"/>
</dbReference>
<name>A0A9N8QT65_9FLAO</name>
<dbReference type="EMBL" id="CAJIMS010000001">
    <property type="protein sequence ID" value="CAD7815585.1"/>
    <property type="molecule type" value="Genomic_DNA"/>
</dbReference>
<evidence type="ECO:0000259" key="1">
    <source>
        <dbReference type="Pfam" id="PF05050"/>
    </source>
</evidence>
<dbReference type="SUPFAM" id="SSF53335">
    <property type="entry name" value="S-adenosyl-L-methionine-dependent methyltransferases"/>
    <property type="match status" value="1"/>
</dbReference>
<dbReference type="InterPro" id="IPR006342">
    <property type="entry name" value="FkbM_mtfrase"/>
</dbReference>
<dbReference type="Pfam" id="PF05050">
    <property type="entry name" value="Methyltransf_21"/>
    <property type="match status" value="1"/>
</dbReference>
<comment type="caution">
    <text evidence="2">The sequence shown here is derived from an EMBL/GenBank/DDBJ whole genome shotgun (WGS) entry which is preliminary data.</text>
</comment>
<gene>
    <name evidence="2" type="ORF">CHRY9390_02997</name>
</gene>
<feature type="domain" description="Methyltransferase FkbM" evidence="1">
    <location>
        <begin position="100"/>
        <end position="230"/>
    </location>
</feature>
<evidence type="ECO:0000313" key="2">
    <source>
        <dbReference type="EMBL" id="CAD7815585.1"/>
    </source>
</evidence>
<dbReference type="InterPro" id="IPR052514">
    <property type="entry name" value="SAM-dependent_MTase"/>
</dbReference>
<protein>
    <recommendedName>
        <fullName evidence="1">Methyltransferase FkbM domain-containing protein</fullName>
    </recommendedName>
</protein>
<dbReference type="InterPro" id="IPR029063">
    <property type="entry name" value="SAM-dependent_MTases_sf"/>
</dbReference>
<sequence length="260" mass="29739">MAFKNYISKLVFTTAISSSLKSWISFIVNSKRYSSRFKKNNLDLQNDETFVYHFKIGVKKIDFYLRTFKGDIDIFYEVFWKKTYSSYLSVLRHNPKIIVDLGAHIGLTSIYLASKYPDAKIYAIEASLENFELLKNNTQSFTNIVCIHAAAYFEDGFVNFSNDALSYNQKISETGVTTKAISIASLMNTYDLKNIDLMKIDIEGGEIELLSQKNSWLGNVENILIEIHNPYSSSDLTADLEPFGFKIKQKENSVLLLSKE</sequence>
<organism evidence="2 3">
    <name type="scientific">Chryseobacterium aquaeductus</name>
    <dbReference type="NCBI Taxonomy" id="2675056"/>
    <lineage>
        <taxon>Bacteria</taxon>
        <taxon>Pseudomonadati</taxon>
        <taxon>Bacteroidota</taxon>
        <taxon>Flavobacteriia</taxon>
        <taxon>Flavobacteriales</taxon>
        <taxon>Weeksellaceae</taxon>
        <taxon>Chryseobacterium group</taxon>
        <taxon>Chryseobacterium</taxon>
    </lineage>
</organism>
<proteinExistence type="predicted"/>
<dbReference type="RefSeq" id="WP_162089202.1">
    <property type="nucleotide sequence ID" value="NZ_CAJIMS010000001.1"/>
</dbReference>
<dbReference type="Proteomes" id="UP000662618">
    <property type="component" value="Unassembled WGS sequence"/>
</dbReference>
<dbReference type="NCBIfam" id="TIGR01444">
    <property type="entry name" value="fkbM_fam"/>
    <property type="match status" value="1"/>
</dbReference>
<evidence type="ECO:0000313" key="3">
    <source>
        <dbReference type="Proteomes" id="UP000662618"/>
    </source>
</evidence>
<accession>A0A9N8QT65</accession>
<keyword evidence="3" id="KW-1185">Reference proteome</keyword>
<dbReference type="PANTHER" id="PTHR34203">
    <property type="entry name" value="METHYLTRANSFERASE, FKBM FAMILY PROTEIN"/>
    <property type="match status" value="1"/>
</dbReference>